<dbReference type="PROSITE" id="PS00211">
    <property type="entry name" value="ABC_TRANSPORTER_1"/>
    <property type="match status" value="1"/>
</dbReference>
<name>A0ABW5DJ82_9HYPH</name>
<evidence type="ECO:0000313" key="10">
    <source>
        <dbReference type="EMBL" id="MFD2260499.1"/>
    </source>
</evidence>
<dbReference type="InterPro" id="IPR050086">
    <property type="entry name" value="MetN_ABC_transporter-like"/>
</dbReference>
<dbReference type="RefSeq" id="WP_345099346.1">
    <property type="nucleotide sequence ID" value="NZ_BAABGS010000054.1"/>
</dbReference>
<evidence type="ECO:0000256" key="3">
    <source>
        <dbReference type="ARBA" id="ARBA00022448"/>
    </source>
</evidence>
<dbReference type="PANTHER" id="PTHR43166">
    <property type="entry name" value="AMINO ACID IMPORT ATP-BINDING PROTEIN"/>
    <property type="match status" value="1"/>
</dbReference>
<proteinExistence type="inferred from homology"/>
<evidence type="ECO:0000256" key="7">
    <source>
        <dbReference type="ARBA" id="ARBA00022970"/>
    </source>
</evidence>
<dbReference type="SMART" id="SM00382">
    <property type="entry name" value="AAA"/>
    <property type="match status" value="1"/>
</dbReference>
<dbReference type="Gene3D" id="3.40.50.300">
    <property type="entry name" value="P-loop containing nucleotide triphosphate hydrolases"/>
    <property type="match status" value="1"/>
</dbReference>
<dbReference type="InterPro" id="IPR003439">
    <property type="entry name" value="ABC_transporter-like_ATP-bd"/>
</dbReference>
<gene>
    <name evidence="10" type="ORF">ACFSMZ_12090</name>
</gene>
<dbReference type="Proteomes" id="UP001597373">
    <property type="component" value="Unassembled WGS sequence"/>
</dbReference>
<evidence type="ECO:0000256" key="6">
    <source>
        <dbReference type="ARBA" id="ARBA00022840"/>
    </source>
</evidence>
<keyword evidence="5" id="KW-0547">Nucleotide-binding</keyword>
<dbReference type="InterPro" id="IPR030679">
    <property type="entry name" value="ABC_ATPase_HisP-typ"/>
</dbReference>
<keyword evidence="11" id="KW-1185">Reference proteome</keyword>
<dbReference type="EMBL" id="JBHUIR010000042">
    <property type="protein sequence ID" value="MFD2260499.1"/>
    <property type="molecule type" value="Genomic_DNA"/>
</dbReference>
<keyword evidence="3" id="KW-0813">Transport</keyword>
<sequence length="263" mass="29099">MNADQKPARASAAAEPIVSLKNIDIRYGNFHAIKNVSLDVYRGEVVAMVGPSGAGKSTLLRAINMLETPVSGTLKVGNFSFTLDHELSQKELLLLRRSTGMVFQQFNLFPHMTVEKNISLPQMRVLGRSKEEADKVTARLLERVQLADKAKSYPARLSGGQQQRIAIARALALDPQVMLFDEPTSALDPELGLEVLAVMRELANDGMTMIVVTHEIAFAAEVADRVIVMADGEIIEQGTPEEVIRNPRLPRTQKFFRAILDRH</sequence>
<evidence type="ECO:0000259" key="9">
    <source>
        <dbReference type="PROSITE" id="PS50893"/>
    </source>
</evidence>
<dbReference type="InterPro" id="IPR017871">
    <property type="entry name" value="ABC_transporter-like_CS"/>
</dbReference>
<dbReference type="InterPro" id="IPR003593">
    <property type="entry name" value="AAA+_ATPase"/>
</dbReference>
<dbReference type="PANTHER" id="PTHR43166:SF9">
    <property type="entry name" value="GLUTAMATE_ASPARTATE IMPORT ATP-BINDING PROTEIN GLTL"/>
    <property type="match status" value="1"/>
</dbReference>
<dbReference type="CDD" id="cd03262">
    <property type="entry name" value="ABC_HisP_GlnQ"/>
    <property type="match status" value="1"/>
</dbReference>
<evidence type="ECO:0000256" key="5">
    <source>
        <dbReference type="ARBA" id="ARBA00022741"/>
    </source>
</evidence>
<evidence type="ECO:0000256" key="4">
    <source>
        <dbReference type="ARBA" id="ARBA00022475"/>
    </source>
</evidence>
<evidence type="ECO:0000256" key="1">
    <source>
        <dbReference type="ARBA" id="ARBA00004202"/>
    </source>
</evidence>
<comment type="similarity">
    <text evidence="2">Belongs to the ABC transporter superfamily.</text>
</comment>
<dbReference type="InterPro" id="IPR027417">
    <property type="entry name" value="P-loop_NTPase"/>
</dbReference>
<comment type="subcellular location">
    <subcellularLocation>
        <location evidence="1">Cell membrane</location>
        <topology evidence="1">Peripheral membrane protein</topology>
    </subcellularLocation>
</comment>
<reference evidence="11" key="1">
    <citation type="journal article" date="2019" name="Int. J. Syst. Evol. Microbiol.">
        <title>The Global Catalogue of Microorganisms (GCM) 10K type strain sequencing project: providing services to taxonomists for standard genome sequencing and annotation.</title>
        <authorList>
            <consortium name="The Broad Institute Genomics Platform"/>
            <consortium name="The Broad Institute Genome Sequencing Center for Infectious Disease"/>
            <person name="Wu L."/>
            <person name="Ma J."/>
        </authorList>
    </citation>
    <scope>NUCLEOTIDE SEQUENCE [LARGE SCALE GENOMIC DNA]</scope>
    <source>
        <strain evidence="11">KCTC 23707</strain>
    </source>
</reference>
<organism evidence="10 11">
    <name type="scientific">Chelativorans composti</name>
    <dbReference type="NCBI Taxonomy" id="768533"/>
    <lineage>
        <taxon>Bacteria</taxon>
        <taxon>Pseudomonadati</taxon>
        <taxon>Pseudomonadota</taxon>
        <taxon>Alphaproteobacteria</taxon>
        <taxon>Hyphomicrobiales</taxon>
        <taxon>Phyllobacteriaceae</taxon>
        <taxon>Chelativorans</taxon>
    </lineage>
</organism>
<feature type="domain" description="ABC transporter" evidence="9">
    <location>
        <begin position="18"/>
        <end position="256"/>
    </location>
</feature>
<keyword evidence="7" id="KW-0029">Amino-acid transport</keyword>
<evidence type="ECO:0000313" key="11">
    <source>
        <dbReference type="Proteomes" id="UP001597373"/>
    </source>
</evidence>
<dbReference type="GO" id="GO:0005524">
    <property type="term" value="F:ATP binding"/>
    <property type="evidence" value="ECO:0007669"/>
    <property type="project" value="UniProtKB-KW"/>
</dbReference>
<accession>A0ABW5DJ82</accession>
<keyword evidence="4" id="KW-1003">Cell membrane</keyword>
<evidence type="ECO:0000256" key="2">
    <source>
        <dbReference type="ARBA" id="ARBA00005417"/>
    </source>
</evidence>
<dbReference type="Pfam" id="PF00005">
    <property type="entry name" value="ABC_tran"/>
    <property type="match status" value="1"/>
</dbReference>
<dbReference type="PIRSF" id="PIRSF039085">
    <property type="entry name" value="ABC_ATPase_HisP"/>
    <property type="match status" value="1"/>
</dbReference>
<protein>
    <submittedName>
        <fullName evidence="10">Amino acid ABC transporter ATP-binding protein</fullName>
    </submittedName>
</protein>
<keyword evidence="6 10" id="KW-0067">ATP-binding</keyword>
<dbReference type="PROSITE" id="PS50893">
    <property type="entry name" value="ABC_TRANSPORTER_2"/>
    <property type="match status" value="1"/>
</dbReference>
<evidence type="ECO:0000256" key="8">
    <source>
        <dbReference type="ARBA" id="ARBA00023136"/>
    </source>
</evidence>
<keyword evidence="8" id="KW-0472">Membrane</keyword>
<comment type="caution">
    <text evidence="10">The sequence shown here is derived from an EMBL/GenBank/DDBJ whole genome shotgun (WGS) entry which is preliminary data.</text>
</comment>
<dbReference type="SUPFAM" id="SSF52540">
    <property type="entry name" value="P-loop containing nucleoside triphosphate hydrolases"/>
    <property type="match status" value="1"/>
</dbReference>